<dbReference type="Gene3D" id="3.90.226.10">
    <property type="entry name" value="2-enoyl-CoA Hydratase, Chain A, domain 1"/>
    <property type="match status" value="1"/>
</dbReference>
<dbReference type="GO" id="GO:0016829">
    <property type="term" value="F:lyase activity"/>
    <property type="evidence" value="ECO:0007669"/>
    <property type="project" value="UniProtKB-KW"/>
</dbReference>
<evidence type="ECO:0000256" key="1">
    <source>
        <dbReference type="ARBA" id="ARBA00005254"/>
    </source>
</evidence>
<gene>
    <name evidence="4" type="ORF">E6H03_12100</name>
</gene>
<dbReference type="CDD" id="cd06558">
    <property type="entry name" value="crotonase-like"/>
    <property type="match status" value="1"/>
</dbReference>
<dbReference type="AlphaFoldDB" id="A0A537J4I8"/>
<name>A0A537J4I8_9BACT</name>
<dbReference type="PANTHER" id="PTHR11941:SF54">
    <property type="entry name" value="ENOYL-COA HYDRATASE, MITOCHONDRIAL"/>
    <property type="match status" value="1"/>
</dbReference>
<dbReference type="Proteomes" id="UP000318093">
    <property type="component" value="Unassembled WGS sequence"/>
</dbReference>
<evidence type="ECO:0000256" key="3">
    <source>
        <dbReference type="RuleBase" id="RU003707"/>
    </source>
</evidence>
<dbReference type="SUPFAM" id="SSF52096">
    <property type="entry name" value="ClpP/crotonase"/>
    <property type="match status" value="1"/>
</dbReference>
<evidence type="ECO:0000313" key="5">
    <source>
        <dbReference type="Proteomes" id="UP000318093"/>
    </source>
</evidence>
<dbReference type="InterPro" id="IPR001753">
    <property type="entry name" value="Enoyl-CoA_hydra/iso"/>
</dbReference>
<accession>A0A537J4I8</accession>
<dbReference type="GO" id="GO:0006635">
    <property type="term" value="P:fatty acid beta-oxidation"/>
    <property type="evidence" value="ECO:0007669"/>
    <property type="project" value="TreeGrafter"/>
</dbReference>
<organism evidence="4 5">
    <name type="scientific">Candidatus Segetimicrobium genomatis</name>
    <dbReference type="NCBI Taxonomy" id="2569760"/>
    <lineage>
        <taxon>Bacteria</taxon>
        <taxon>Bacillati</taxon>
        <taxon>Candidatus Sysuimicrobiota</taxon>
        <taxon>Candidatus Sysuimicrobiia</taxon>
        <taxon>Candidatus Sysuimicrobiales</taxon>
        <taxon>Candidatus Segetimicrobiaceae</taxon>
        <taxon>Candidatus Segetimicrobium</taxon>
    </lineage>
</organism>
<dbReference type="FunFam" id="3.90.226.10:FF:000009">
    <property type="entry name" value="Carnitinyl-CoA dehydratase"/>
    <property type="match status" value="1"/>
</dbReference>
<dbReference type="Pfam" id="PF00378">
    <property type="entry name" value="ECH_1"/>
    <property type="match status" value="1"/>
</dbReference>
<proteinExistence type="inferred from homology"/>
<evidence type="ECO:0000256" key="2">
    <source>
        <dbReference type="ARBA" id="ARBA00023239"/>
    </source>
</evidence>
<dbReference type="InterPro" id="IPR018376">
    <property type="entry name" value="Enoyl-CoA_hyd/isom_CS"/>
</dbReference>
<reference evidence="4 5" key="1">
    <citation type="journal article" date="2019" name="Nat. Microbiol.">
        <title>Mediterranean grassland soil C-N compound turnover is dependent on rainfall and depth, and is mediated by genomically divergent microorganisms.</title>
        <authorList>
            <person name="Diamond S."/>
            <person name="Andeer P.F."/>
            <person name="Li Z."/>
            <person name="Crits-Christoph A."/>
            <person name="Burstein D."/>
            <person name="Anantharaman K."/>
            <person name="Lane K.R."/>
            <person name="Thomas B.C."/>
            <person name="Pan C."/>
            <person name="Northen T.R."/>
            <person name="Banfield J.F."/>
        </authorList>
    </citation>
    <scope>NUCLEOTIDE SEQUENCE [LARGE SCALE GENOMIC DNA]</scope>
    <source>
        <strain evidence="4">NP_6</strain>
    </source>
</reference>
<dbReference type="PROSITE" id="PS00166">
    <property type="entry name" value="ENOYL_COA_HYDRATASE"/>
    <property type="match status" value="1"/>
</dbReference>
<feature type="non-terminal residue" evidence="4">
    <location>
        <position position="198"/>
    </location>
</feature>
<protein>
    <submittedName>
        <fullName evidence="4">Enoyl-CoA hydratase/isomerase family protein</fullName>
    </submittedName>
</protein>
<sequence>MISLEREGAVGQISLHRPPANAYNQQFALELDEAVETVRADDGIQAAVLTSTLPRFFSAGADVKFFQASTLPQKEKFILRMHEVLRKIELTPKVFIAAINGHCLGGGMEIALACDLRFAAAGAYGLGQPEISLGILPGNGGTQRLPRLVGKGRALDLMITGRTVPPDEALSIGLVDRIFPAEELLAKTREYADALTKR</sequence>
<dbReference type="InterPro" id="IPR029045">
    <property type="entry name" value="ClpP/crotonase-like_dom_sf"/>
</dbReference>
<dbReference type="GO" id="GO:0016853">
    <property type="term" value="F:isomerase activity"/>
    <property type="evidence" value="ECO:0007669"/>
    <property type="project" value="UniProtKB-KW"/>
</dbReference>
<dbReference type="EMBL" id="VBAN01000420">
    <property type="protein sequence ID" value="TMI78415.1"/>
    <property type="molecule type" value="Genomic_DNA"/>
</dbReference>
<keyword evidence="2" id="KW-0456">Lyase</keyword>
<keyword evidence="4" id="KW-0413">Isomerase</keyword>
<comment type="similarity">
    <text evidence="1 3">Belongs to the enoyl-CoA hydratase/isomerase family.</text>
</comment>
<dbReference type="PANTHER" id="PTHR11941">
    <property type="entry name" value="ENOYL-COA HYDRATASE-RELATED"/>
    <property type="match status" value="1"/>
</dbReference>
<comment type="caution">
    <text evidence="4">The sequence shown here is derived from an EMBL/GenBank/DDBJ whole genome shotgun (WGS) entry which is preliminary data.</text>
</comment>
<evidence type="ECO:0000313" key="4">
    <source>
        <dbReference type="EMBL" id="TMI78415.1"/>
    </source>
</evidence>